<reference evidence="3 4" key="1">
    <citation type="submission" date="2018-02" db="EMBL/GenBank/DDBJ databases">
        <title>Complete genome of the streamlined marine actinobacterium Pontimonas salivibrio CL-TW6 adapted to coastal planktonic lifestype.</title>
        <authorList>
            <person name="Cho B.C."/>
            <person name="Hardies S.C."/>
            <person name="Jang G.I."/>
            <person name="Hwang C.Y."/>
        </authorList>
    </citation>
    <scope>NUCLEOTIDE SEQUENCE [LARGE SCALE GENOMIC DNA]</scope>
    <source>
        <strain evidence="3 4">CL-TW6</strain>
    </source>
</reference>
<dbReference type="InterPro" id="IPR036397">
    <property type="entry name" value="RNaseH_sf"/>
</dbReference>
<evidence type="ECO:0000313" key="3">
    <source>
        <dbReference type="EMBL" id="AVG24667.1"/>
    </source>
</evidence>
<accession>A0A2L2BSQ5</accession>
<protein>
    <submittedName>
        <fullName evidence="3">Transposase</fullName>
    </submittedName>
</protein>
<dbReference type="Proteomes" id="UP000243077">
    <property type="component" value="Chromosome"/>
</dbReference>
<dbReference type="InterPro" id="IPR012337">
    <property type="entry name" value="RNaseH-like_sf"/>
</dbReference>
<sequence length="396" mass="45354">MSKSRVIVLSVVQQGLTKAEVARKYGVSWQWVHELVTRYEREGDAGLEPRSRKPRSNKNHTAPEAANRVLELRRQLTHEGFDAGPHSIRDRLIHEGLPAPSRSTISRILKRAGLIIPEPKKRPKSSYIRFQADQPNECWQSDFTHWRLADGTDIEIINWLDDHSRFLLSLHAHPRITGDIVIDTFTQNTDYYGLPEPTLTDNGSVYTSRFTGGRNGFEYLPAALGIRQKNGSPNHPQTQGKIERFHQTQKRWLAARPPAENLHELQHQLDEFQHAYNTKRPHRSLEGQTPDHAYHSTPKATPRTPADATHYRIRIDRLDPKGKGSLRRAGKMHHLGCRVENARKRVLMLIDDTTVTITELTTGEVLSQHHINPEKNYWPNTLKPAGRWPNRDAANP</sequence>
<dbReference type="Gene3D" id="3.30.420.10">
    <property type="entry name" value="Ribonuclease H-like superfamily/Ribonuclease H"/>
    <property type="match status" value="1"/>
</dbReference>
<feature type="domain" description="Integrase catalytic" evidence="2">
    <location>
        <begin position="131"/>
        <end position="298"/>
    </location>
</feature>
<evidence type="ECO:0000256" key="1">
    <source>
        <dbReference type="SAM" id="MobiDB-lite"/>
    </source>
</evidence>
<feature type="region of interest" description="Disordered" evidence="1">
    <location>
        <begin position="282"/>
        <end position="305"/>
    </location>
</feature>
<dbReference type="KEGG" id="psai:C3B54_111741"/>
<dbReference type="PANTHER" id="PTHR35004">
    <property type="entry name" value="TRANSPOSASE RV3428C-RELATED"/>
    <property type="match status" value="1"/>
</dbReference>
<dbReference type="GO" id="GO:0003676">
    <property type="term" value="F:nucleic acid binding"/>
    <property type="evidence" value="ECO:0007669"/>
    <property type="project" value="InterPro"/>
</dbReference>
<name>A0A2L2BSQ5_9MICO</name>
<dbReference type="Pfam" id="PF13683">
    <property type="entry name" value="rve_3"/>
    <property type="match status" value="1"/>
</dbReference>
<dbReference type="GO" id="GO:0015074">
    <property type="term" value="P:DNA integration"/>
    <property type="evidence" value="ECO:0007669"/>
    <property type="project" value="InterPro"/>
</dbReference>
<dbReference type="RefSeq" id="WP_104914116.1">
    <property type="nucleotide sequence ID" value="NZ_CP026923.1"/>
</dbReference>
<evidence type="ECO:0000313" key="4">
    <source>
        <dbReference type="Proteomes" id="UP000243077"/>
    </source>
</evidence>
<evidence type="ECO:0000259" key="2">
    <source>
        <dbReference type="PROSITE" id="PS50994"/>
    </source>
</evidence>
<dbReference type="EMBL" id="CP026923">
    <property type="protein sequence ID" value="AVG24667.1"/>
    <property type="molecule type" value="Genomic_DNA"/>
</dbReference>
<dbReference type="InterPro" id="IPR009057">
    <property type="entry name" value="Homeodomain-like_sf"/>
</dbReference>
<dbReference type="AlphaFoldDB" id="A0A2L2BSQ5"/>
<feature type="region of interest" description="Disordered" evidence="1">
    <location>
        <begin position="43"/>
        <end position="65"/>
    </location>
</feature>
<dbReference type="PANTHER" id="PTHR35004:SF7">
    <property type="entry name" value="INTEGRASE PROTEIN"/>
    <property type="match status" value="1"/>
</dbReference>
<dbReference type="SUPFAM" id="SSF46689">
    <property type="entry name" value="Homeodomain-like"/>
    <property type="match status" value="1"/>
</dbReference>
<organism evidence="3 4">
    <name type="scientific">Pontimonas salivibrio</name>
    <dbReference type="NCBI Taxonomy" id="1159327"/>
    <lineage>
        <taxon>Bacteria</taxon>
        <taxon>Bacillati</taxon>
        <taxon>Actinomycetota</taxon>
        <taxon>Actinomycetes</taxon>
        <taxon>Micrococcales</taxon>
        <taxon>Microbacteriaceae</taxon>
        <taxon>Pontimonas</taxon>
    </lineage>
</organism>
<dbReference type="PROSITE" id="PS50994">
    <property type="entry name" value="INTEGRASE"/>
    <property type="match status" value="1"/>
</dbReference>
<keyword evidence="4" id="KW-1185">Reference proteome</keyword>
<dbReference type="Pfam" id="PF13565">
    <property type="entry name" value="HTH_32"/>
    <property type="match status" value="1"/>
</dbReference>
<dbReference type="InterPro" id="IPR001584">
    <property type="entry name" value="Integrase_cat-core"/>
</dbReference>
<dbReference type="NCBIfam" id="NF033577">
    <property type="entry name" value="transpos_IS481"/>
    <property type="match status" value="1"/>
</dbReference>
<dbReference type="OrthoDB" id="52928at2"/>
<dbReference type="SUPFAM" id="SSF53098">
    <property type="entry name" value="Ribonuclease H-like"/>
    <property type="match status" value="1"/>
</dbReference>
<gene>
    <name evidence="3" type="ORF">C3B54_111741</name>
</gene>
<dbReference type="InterPro" id="IPR047656">
    <property type="entry name" value="IS481-like_transpos"/>
</dbReference>
<proteinExistence type="predicted"/>